<dbReference type="SMART" id="SM00947">
    <property type="entry name" value="Pro_CA"/>
    <property type="match status" value="1"/>
</dbReference>
<dbReference type="Pfam" id="PF00484">
    <property type="entry name" value="Pro_CA"/>
    <property type="match status" value="1"/>
</dbReference>
<comment type="similarity">
    <text evidence="1">Belongs to the beta-class carbonic anhydrase family.</text>
</comment>
<evidence type="ECO:0000256" key="6">
    <source>
        <dbReference type="ARBA" id="ARBA00048348"/>
    </source>
</evidence>
<dbReference type="InterPro" id="IPR038538">
    <property type="entry name" value="MTERF_sf"/>
</dbReference>
<name>A0A2P6TNV6_CHLSO</name>
<dbReference type="GO" id="GO:0008270">
    <property type="term" value="F:zinc ion binding"/>
    <property type="evidence" value="ECO:0007669"/>
    <property type="project" value="InterPro"/>
</dbReference>
<dbReference type="EMBL" id="LHPG02000010">
    <property type="protein sequence ID" value="PRW51021.1"/>
    <property type="molecule type" value="Genomic_DNA"/>
</dbReference>
<evidence type="ECO:0000256" key="2">
    <source>
        <dbReference type="ARBA" id="ARBA00012925"/>
    </source>
</evidence>
<feature type="region of interest" description="Disordered" evidence="8">
    <location>
        <begin position="673"/>
        <end position="707"/>
    </location>
</feature>
<feature type="binding site" evidence="7">
    <location>
        <position position="547"/>
    </location>
    <ligand>
        <name>Zn(2+)</name>
        <dbReference type="ChEBI" id="CHEBI:29105"/>
    </ligand>
</feature>
<feature type="compositionally biased region" description="Basic and acidic residues" evidence="8">
    <location>
        <begin position="690"/>
        <end position="700"/>
    </location>
</feature>
<keyword evidence="10" id="KW-1185">Reference proteome</keyword>
<comment type="caution">
    <text evidence="9">The sequence shown here is derived from an EMBL/GenBank/DDBJ whole genome shotgun (WGS) entry which is preliminary data.</text>
</comment>
<dbReference type="InterPro" id="IPR036874">
    <property type="entry name" value="Carbonic_anhydrase_sf"/>
</dbReference>
<keyword evidence="5" id="KW-0456">Lyase</keyword>
<comment type="catalytic activity">
    <reaction evidence="6">
        <text>hydrogencarbonate + H(+) = CO2 + H2O</text>
        <dbReference type="Rhea" id="RHEA:10748"/>
        <dbReference type="ChEBI" id="CHEBI:15377"/>
        <dbReference type="ChEBI" id="CHEBI:15378"/>
        <dbReference type="ChEBI" id="CHEBI:16526"/>
        <dbReference type="ChEBI" id="CHEBI:17544"/>
        <dbReference type="EC" id="4.2.1.1"/>
    </reaction>
</comment>
<dbReference type="EC" id="4.2.1.1" evidence="2"/>
<dbReference type="Gene3D" id="1.25.70.10">
    <property type="entry name" value="Transcription termination factor 3, mitochondrial"/>
    <property type="match status" value="1"/>
</dbReference>
<sequence length="728" mass="78339">MPVCLPAWCKDQTQAALDGLPATFEWCRSRGLTGLQTAQLLDDIAKTQRDSVVQFAVLVQPVWQLMDSYVAAWAAQQQQAGGSKLRKHISLAEALCGNATAAEALGMPPGHVEAWLAAVSQQLPAAAIGGLLLGKPHVVCGGLDKAPAVISWAVNVLGVADPAALFARSPGLLKFGVPALQRNLDSLRQALGWPAEQAQQLVLKQPVLLTSSPDTVQAALAWLQQLFTDAAQLAGVINRGTRLLGRSVQHLQGNADYLRQALGWQEGSSQLAAFVAACPDGFANVSLNLADTQHKLRLLSEVVGVSTEDCLTSGMNYLNKRLVNIAARYMLVQERAPHLLYSRSGEPYLSWIVNANKPQYLCCLDMSRDEFNAFVRGWPASAEGRRLLAGLRAGSVEGWPRPPTWEEAQQQLQKAQEQQQQVELRILLSRRLVKLIDMTHKTCGGSCASEQLRAGLEARLAANKAWAAEKGAAYFENLQGIHNIEVLWIGCSDARVPANELIGLKPGEVFVARNVGNLATHKDMNIMACIEYAVQVLKVKHIVLCGHYGCDAVQSALTMPCKTEGLVSLWVQDIRDTRDRNVEALRQLPPGRAQADRLVEMNVLRQVCNVCTAPVVQQAWDAGQPLAVHGLVYSISNGLLKCMYTTEGAATQPGSFLKSNSFCSSPASVAVPGSWASSSGSSPPSVAADDEGRASEEGSVKDGSGSVKEAQKSLAALSLAEERLSYEL</sequence>
<dbReference type="InterPro" id="IPR001765">
    <property type="entry name" value="Carbonic_anhydrase"/>
</dbReference>
<evidence type="ECO:0000256" key="1">
    <source>
        <dbReference type="ARBA" id="ARBA00006217"/>
    </source>
</evidence>
<feature type="binding site" evidence="7">
    <location>
        <position position="491"/>
    </location>
    <ligand>
        <name>Zn(2+)</name>
        <dbReference type="ChEBI" id="CHEBI:29105"/>
    </ligand>
</feature>
<feature type="compositionally biased region" description="Low complexity" evidence="8">
    <location>
        <begin position="673"/>
        <end position="687"/>
    </location>
</feature>
<evidence type="ECO:0000256" key="7">
    <source>
        <dbReference type="PIRSR" id="PIRSR601765-1"/>
    </source>
</evidence>
<dbReference type="AlphaFoldDB" id="A0A2P6TNV6"/>
<accession>A0A2P6TNV6</accession>
<dbReference type="Proteomes" id="UP000239899">
    <property type="component" value="Unassembled WGS sequence"/>
</dbReference>
<comment type="cofactor">
    <cofactor evidence="7">
        <name>Zn(2+)</name>
        <dbReference type="ChEBI" id="CHEBI:29105"/>
    </cofactor>
    <text evidence="7">Binds 1 zinc ion per subunit.</text>
</comment>
<dbReference type="SUPFAM" id="SSF53056">
    <property type="entry name" value="beta-carbonic anhydrase, cab"/>
    <property type="match status" value="1"/>
</dbReference>
<protein>
    <recommendedName>
        <fullName evidence="2">carbonic anhydrase</fullName>
        <ecNumber evidence="2">4.2.1.1</ecNumber>
    </recommendedName>
</protein>
<dbReference type="OrthoDB" id="10248475at2759"/>
<evidence type="ECO:0000256" key="8">
    <source>
        <dbReference type="SAM" id="MobiDB-lite"/>
    </source>
</evidence>
<evidence type="ECO:0000256" key="4">
    <source>
        <dbReference type="ARBA" id="ARBA00022833"/>
    </source>
</evidence>
<evidence type="ECO:0000313" key="10">
    <source>
        <dbReference type="Proteomes" id="UP000239899"/>
    </source>
</evidence>
<feature type="binding site" evidence="7">
    <location>
        <position position="550"/>
    </location>
    <ligand>
        <name>Zn(2+)</name>
        <dbReference type="ChEBI" id="CHEBI:29105"/>
    </ligand>
</feature>
<dbReference type="CDD" id="cd00883">
    <property type="entry name" value="beta_CA_cladeA"/>
    <property type="match status" value="1"/>
</dbReference>
<evidence type="ECO:0000313" key="9">
    <source>
        <dbReference type="EMBL" id="PRW51021.1"/>
    </source>
</evidence>
<evidence type="ECO:0000256" key="5">
    <source>
        <dbReference type="ARBA" id="ARBA00023239"/>
    </source>
</evidence>
<feature type="binding site" evidence="7">
    <location>
        <position position="493"/>
    </location>
    <ligand>
        <name>Zn(2+)</name>
        <dbReference type="ChEBI" id="CHEBI:29105"/>
    </ligand>
</feature>
<gene>
    <name evidence="9" type="ORF">C2E21_5344</name>
</gene>
<dbReference type="PANTHER" id="PTHR11002:SF76">
    <property type="entry name" value="CARBONIC ANHYDRASE"/>
    <property type="match status" value="1"/>
</dbReference>
<dbReference type="GO" id="GO:0004089">
    <property type="term" value="F:carbonate dehydratase activity"/>
    <property type="evidence" value="ECO:0007669"/>
    <property type="project" value="UniProtKB-EC"/>
</dbReference>
<dbReference type="PANTHER" id="PTHR11002">
    <property type="entry name" value="CARBONIC ANHYDRASE"/>
    <property type="match status" value="1"/>
</dbReference>
<reference evidence="9 10" key="1">
    <citation type="journal article" date="2018" name="Plant J.">
        <title>Genome sequences of Chlorella sorokiniana UTEX 1602 and Micractinium conductrix SAG 241.80: implications to maltose excretion by a green alga.</title>
        <authorList>
            <person name="Arriola M.B."/>
            <person name="Velmurugan N."/>
            <person name="Zhang Y."/>
            <person name="Plunkett M.H."/>
            <person name="Hondzo H."/>
            <person name="Barney B.M."/>
        </authorList>
    </citation>
    <scope>NUCLEOTIDE SEQUENCE [LARGE SCALE GENOMIC DNA]</scope>
    <source>
        <strain evidence="10">UTEX 1602</strain>
    </source>
</reference>
<keyword evidence="3 7" id="KW-0479">Metal-binding</keyword>
<dbReference type="Gene3D" id="3.40.1050.10">
    <property type="entry name" value="Carbonic anhydrase"/>
    <property type="match status" value="1"/>
</dbReference>
<dbReference type="STRING" id="3076.A0A2P6TNV6"/>
<evidence type="ECO:0000256" key="3">
    <source>
        <dbReference type="ARBA" id="ARBA00022723"/>
    </source>
</evidence>
<proteinExistence type="inferred from homology"/>
<organism evidence="9 10">
    <name type="scientific">Chlorella sorokiniana</name>
    <name type="common">Freshwater green alga</name>
    <dbReference type="NCBI Taxonomy" id="3076"/>
    <lineage>
        <taxon>Eukaryota</taxon>
        <taxon>Viridiplantae</taxon>
        <taxon>Chlorophyta</taxon>
        <taxon>core chlorophytes</taxon>
        <taxon>Trebouxiophyceae</taxon>
        <taxon>Chlorellales</taxon>
        <taxon>Chlorellaceae</taxon>
        <taxon>Chlorella clade</taxon>
        <taxon>Chlorella</taxon>
    </lineage>
</organism>
<keyword evidence="4 7" id="KW-0862">Zinc</keyword>